<dbReference type="OMA" id="ILDAVWW"/>
<dbReference type="Pfam" id="PF00172">
    <property type="entry name" value="Zn_clus"/>
    <property type="match status" value="1"/>
</dbReference>
<dbReference type="EMBL" id="KL584760">
    <property type="protein sequence ID" value="KEQ95080.1"/>
    <property type="molecule type" value="Genomic_DNA"/>
</dbReference>
<dbReference type="SMART" id="SM00066">
    <property type="entry name" value="GAL4"/>
    <property type="match status" value="1"/>
</dbReference>
<dbReference type="PROSITE" id="PS50048">
    <property type="entry name" value="ZN2_CY6_FUNGAL_2"/>
    <property type="match status" value="1"/>
</dbReference>
<feature type="domain" description="Zn(2)-C6 fungal-type" evidence="8">
    <location>
        <begin position="21"/>
        <end position="54"/>
    </location>
</feature>
<evidence type="ECO:0000256" key="2">
    <source>
        <dbReference type="ARBA" id="ARBA00022723"/>
    </source>
</evidence>
<accession>A0A074YBD4</accession>
<dbReference type="SUPFAM" id="SSF57701">
    <property type="entry name" value="Zn2/Cys6 DNA-binding domain"/>
    <property type="match status" value="1"/>
</dbReference>
<organism evidence="9 10">
    <name type="scientific">Aureobasidium subglaciale (strain EXF-2481)</name>
    <name type="common">Aureobasidium pullulans var. subglaciale</name>
    <dbReference type="NCBI Taxonomy" id="1043005"/>
    <lineage>
        <taxon>Eukaryota</taxon>
        <taxon>Fungi</taxon>
        <taxon>Dikarya</taxon>
        <taxon>Ascomycota</taxon>
        <taxon>Pezizomycotina</taxon>
        <taxon>Dothideomycetes</taxon>
        <taxon>Dothideomycetidae</taxon>
        <taxon>Dothideales</taxon>
        <taxon>Saccotheciaceae</taxon>
        <taxon>Aureobasidium</taxon>
    </lineage>
</organism>
<dbReference type="Proteomes" id="UP000030641">
    <property type="component" value="Unassembled WGS sequence"/>
</dbReference>
<dbReference type="InterPro" id="IPR051089">
    <property type="entry name" value="prtT"/>
</dbReference>
<dbReference type="GO" id="GO:0000981">
    <property type="term" value="F:DNA-binding transcription factor activity, RNA polymerase II-specific"/>
    <property type="evidence" value="ECO:0007669"/>
    <property type="project" value="InterPro"/>
</dbReference>
<dbReference type="CDD" id="cd00067">
    <property type="entry name" value="GAL4"/>
    <property type="match status" value="1"/>
</dbReference>
<dbReference type="RefSeq" id="XP_013343669.1">
    <property type="nucleotide sequence ID" value="XM_013488215.1"/>
</dbReference>
<keyword evidence="10" id="KW-1185">Reference proteome</keyword>
<evidence type="ECO:0000256" key="6">
    <source>
        <dbReference type="ARBA" id="ARBA00023163"/>
    </source>
</evidence>
<evidence type="ECO:0000256" key="4">
    <source>
        <dbReference type="ARBA" id="ARBA00023015"/>
    </source>
</evidence>
<dbReference type="PANTHER" id="PTHR31845:SF21">
    <property type="entry name" value="REGULATORY PROTEIN LEU3"/>
    <property type="match status" value="1"/>
</dbReference>
<keyword evidence="3" id="KW-0862">Zinc</keyword>
<evidence type="ECO:0000256" key="1">
    <source>
        <dbReference type="ARBA" id="ARBA00004123"/>
    </source>
</evidence>
<gene>
    <name evidence="9" type="ORF">AUEXF2481DRAFT_234640</name>
</gene>
<dbReference type="GeneID" id="25362700"/>
<evidence type="ECO:0000313" key="9">
    <source>
        <dbReference type="EMBL" id="KEQ95080.1"/>
    </source>
</evidence>
<evidence type="ECO:0000313" key="10">
    <source>
        <dbReference type="Proteomes" id="UP000030641"/>
    </source>
</evidence>
<dbReference type="GO" id="GO:0005634">
    <property type="term" value="C:nucleus"/>
    <property type="evidence" value="ECO:0007669"/>
    <property type="project" value="UniProtKB-SubCell"/>
</dbReference>
<evidence type="ECO:0000256" key="3">
    <source>
        <dbReference type="ARBA" id="ARBA00022833"/>
    </source>
</evidence>
<proteinExistence type="predicted"/>
<dbReference type="CDD" id="cd12148">
    <property type="entry name" value="fungal_TF_MHR"/>
    <property type="match status" value="1"/>
</dbReference>
<dbReference type="Gene3D" id="4.10.240.10">
    <property type="entry name" value="Zn(2)-C6 fungal-type DNA-binding domain"/>
    <property type="match status" value="1"/>
</dbReference>
<dbReference type="HOGENOM" id="CLU_011455_2_0_1"/>
<dbReference type="AlphaFoldDB" id="A0A074YBD4"/>
<reference evidence="9 10" key="1">
    <citation type="journal article" date="2014" name="BMC Genomics">
        <title>Genome sequencing of four Aureobasidium pullulans varieties: biotechnological potential, stress tolerance, and description of new species.</title>
        <authorList>
            <person name="Gostin Ar C."/>
            <person name="Ohm R.A."/>
            <person name="Kogej T."/>
            <person name="Sonjak S."/>
            <person name="Turk M."/>
            <person name="Zajc J."/>
            <person name="Zalar P."/>
            <person name="Grube M."/>
            <person name="Sun H."/>
            <person name="Han J."/>
            <person name="Sharma A."/>
            <person name="Chiniquy J."/>
            <person name="Ngan C.Y."/>
            <person name="Lipzen A."/>
            <person name="Barry K."/>
            <person name="Grigoriev I.V."/>
            <person name="Gunde-Cimerman N."/>
        </authorList>
    </citation>
    <scope>NUCLEOTIDE SEQUENCE [LARGE SCALE GENOMIC DNA]</scope>
    <source>
        <strain evidence="9 10">EXF-2481</strain>
    </source>
</reference>
<keyword evidence="2" id="KW-0479">Metal-binding</keyword>
<dbReference type="PROSITE" id="PS00463">
    <property type="entry name" value="ZN2_CY6_FUNGAL_1"/>
    <property type="match status" value="1"/>
</dbReference>
<sequence length="642" mass="72358">MKMADESPRQFLAGVGNKKKACTECRQQKAKCDAHLNIGDACSRCKRIGLRCTISAPFKRENKRQRLYELEHETDSLRNRLVTESRQLGATETPQTEQHHNELDDSFHLEAVNTTRHRLLSTISPTQNLGLLPPATPSHTIYAPLNIKAPTTTPRTLDGVTVSASDINNIFELYFRDYAQFLPILDPKLSPDSCYQQCSLLFWTVIGTACRSYAQNPTLLSALTKSITCLALLSVTLTKSPLQRAQAFMLLVTWPLPDAVETNQQETNFVLAGLLLHLAQRSGLHVPAGSDEFFRAKMPNLPDIGIVRRSELWAHIVLIYQRSCLCKGFLARTSGDVSPEMSQFQARQQTLPSSLILRIKWQDLCVQCGSAVSENGIRNLTPDQDRSLSIIIRTYETQIKNLEYTAADDRLECSIAKLYIRSLYFLKQDHTSYLATFDKIQQVSRQVITNVDSLMHRASNPVSLPHHIVCALIFATYALLRVLKSAVPILHSEREEARASFFHALGLVKKLSIDNSDMCNNSVTYLTQLWNSSRAFKKADGSDQLSLRARSRLNGSHVVDAIVWWREEFDPHLKAQIQTLRNSALDPMEPIQTGVQPDHIAPQDEQDQMPDFGDTSLFDFDYFMSADLSFSEGFFDFTGSNN</sequence>
<keyword evidence="6" id="KW-0804">Transcription</keyword>
<dbReference type="GO" id="GO:0000976">
    <property type="term" value="F:transcription cis-regulatory region binding"/>
    <property type="evidence" value="ECO:0007669"/>
    <property type="project" value="TreeGrafter"/>
</dbReference>
<keyword evidence="5" id="KW-0238">DNA-binding</keyword>
<dbReference type="InterPro" id="IPR036864">
    <property type="entry name" value="Zn2-C6_fun-type_DNA-bd_sf"/>
</dbReference>
<keyword evidence="7" id="KW-0539">Nucleus</keyword>
<dbReference type="PANTHER" id="PTHR31845">
    <property type="entry name" value="FINGER DOMAIN PROTEIN, PUTATIVE-RELATED"/>
    <property type="match status" value="1"/>
</dbReference>
<name>A0A074YBD4_AURSE</name>
<dbReference type="InParanoid" id="A0A074YBD4"/>
<evidence type="ECO:0000259" key="8">
    <source>
        <dbReference type="PROSITE" id="PS50048"/>
    </source>
</evidence>
<dbReference type="OrthoDB" id="2341546at2759"/>
<keyword evidence="4" id="KW-0805">Transcription regulation</keyword>
<protein>
    <recommendedName>
        <fullName evidence="8">Zn(2)-C6 fungal-type domain-containing protein</fullName>
    </recommendedName>
</protein>
<dbReference type="FunFam" id="4.10.240.10:FF:000003">
    <property type="entry name" value="C6 transcription factor (Leu3)"/>
    <property type="match status" value="1"/>
</dbReference>
<comment type="subcellular location">
    <subcellularLocation>
        <location evidence="1">Nucleus</location>
    </subcellularLocation>
</comment>
<evidence type="ECO:0000256" key="5">
    <source>
        <dbReference type="ARBA" id="ARBA00023125"/>
    </source>
</evidence>
<dbReference type="GO" id="GO:0001216">
    <property type="term" value="F:DNA-binding transcription activator activity"/>
    <property type="evidence" value="ECO:0007669"/>
    <property type="project" value="UniProtKB-ARBA"/>
</dbReference>
<dbReference type="GO" id="GO:0008270">
    <property type="term" value="F:zinc ion binding"/>
    <property type="evidence" value="ECO:0007669"/>
    <property type="project" value="InterPro"/>
</dbReference>
<dbReference type="InterPro" id="IPR001138">
    <property type="entry name" value="Zn2Cys6_DnaBD"/>
</dbReference>
<evidence type="ECO:0000256" key="7">
    <source>
        <dbReference type="ARBA" id="ARBA00023242"/>
    </source>
</evidence>